<dbReference type="AlphaFoldDB" id="A0AA36IGL9"/>
<accession>A0AA36IGL9</accession>
<keyword evidence="3" id="KW-1185">Reference proteome</keyword>
<organism evidence="2 3">
    <name type="scientific">Effrenium voratum</name>
    <dbReference type="NCBI Taxonomy" id="2562239"/>
    <lineage>
        <taxon>Eukaryota</taxon>
        <taxon>Sar</taxon>
        <taxon>Alveolata</taxon>
        <taxon>Dinophyceae</taxon>
        <taxon>Suessiales</taxon>
        <taxon>Symbiodiniaceae</taxon>
        <taxon>Effrenium</taxon>
    </lineage>
</organism>
<evidence type="ECO:0000256" key="1">
    <source>
        <dbReference type="SAM" id="MobiDB-lite"/>
    </source>
</evidence>
<proteinExistence type="predicted"/>
<evidence type="ECO:0000313" key="2">
    <source>
        <dbReference type="EMBL" id="CAJ1387291.1"/>
    </source>
</evidence>
<feature type="compositionally biased region" description="Gly residues" evidence="1">
    <location>
        <begin position="14"/>
        <end position="24"/>
    </location>
</feature>
<sequence>RRSFQAEASLGLHPGKGGRGGGRVGRVAGSRKGAFQPAGQGEGAGQHGAIISPGGLRVAFSAPRQGQPGRGAAPCPT</sequence>
<feature type="non-terminal residue" evidence="2">
    <location>
        <position position="1"/>
    </location>
</feature>
<dbReference type="EMBL" id="CAUJNA010001495">
    <property type="protein sequence ID" value="CAJ1387291.1"/>
    <property type="molecule type" value="Genomic_DNA"/>
</dbReference>
<gene>
    <name evidence="2" type="ORF">EVOR1521_LOCUS13405</name>
</gene>
<feature type="non-terminal residue" evidence="2">
    <location>
        <position position="77"/>
    </location>
</feature>
<dbReference type="Proteomes" id="UP001178507">
    <property type="component" value="Unassembled WGS sequence"/>
</dbReference>
<comment type="caution">
    <text evidence="2">The sequence shown here is derived from an EMBL/GenBank/DDBJ whole genome shotgun (WGS) entry which is preliminary data.</text>
</comment>
<feature type="region of interest" description="Disordered" evidence="1">
    <location>
        <begin position="1"/>
        <end position="51"/>
    </location>
</feature>
<feature type="compositionally biased region" description="Low complexity" evidence="1">
    <location>
        <begin position="25"/>
        <end position="39"/>
    </location>
</feature>
<evidence type="ECO:0000313" key="3">
    <source>
        <dbReference type="Proteomes" id="UP001178507"/>
    </source>
</evidence>
<name>A0AA36IGL9_9DINO</name>
<protein>
    <submittedName>
        <fullName evidence="2">Uncharacterized protein</fullName>
    </submittedName>
</protein>
<reference evidence="2" key="1">
    <citation type="submission" date="2023-08" db="EMBL/GenBank/DDBJ databases">
        <authorList>
            <person name="Chen Y."/>
            <person name="Shah S."/>
            <person name="Dougan E. K."/>
            <person name="Thang M."/>
            <person name="Chan C."/>
        </authorList>
    </citation>
    <scope>NUCLEOTIDE SEQUENCE</scope>
</reference>